<dbReference type="Proteomes" id="UP001164929">
    <property type="component" value="Chromosome 4"/>
</dbReference>
<accession>A0AAD6R3G9</accession>
<organism evidence="1 2">
    <name type="scientific">Populus alba x Populus x berolinensis</name>
    <dbReference type="NCBI Taxonomy" id="444605"/>
    <lineage>
        <taxon>Eukaryota</taxon>
        <taxon>Viridiplantae</taxon>
        <taxon>Streptophyta</taxon>
        <taxon>Embryophyta</taxon>
        <taxon>Tracheophyta</taxon>
        <taxon>Spermatophyta</taxon>
        <taxon>Magnoliopsida</taxon>
        <taxon>eudicotyledons</taxon>
        <taxon>Gunneridae</taxon>
        <taxon>Pentapetalae</taxon>
        <taxon>rosids</taxon>
        <taxon>fabids</taxon>
        <taxon>Malpighiales</taxon>
        <taxon>Salicaceae</taxon>
        <taxon>Saliceae</taxon>
        <taxon>Populus</taxon>
    </lineage>
</organism>
<proteinExistence type="predicted"/>
<evidence type="ECO:0000313" key="1">
    <source>
        <dbReference type="EMBL" id="KAJ7001651.1"/>
    </source>
</evidence>
<keyword evidence="2" id="KW-1185">Reference proteome</keyword>
<evidence type="ECO:0000313" key="2">
    <source>
        <dbReference type="Proteomes" id="UP001164929"/>
    </source>
</evidence>
<dbReference type="AlphaFoldDB" id="A0AAD6R3G9"/>
<gene>
    <name evidence="1" type="ORF">NC653_011917</name>
</gene>
<reference evidence="1 2" key="1">
    <citation type="journal article" date="2023" name="Mol. Ecol. Resour.">
        <title>Chromosome-level genome assembly of a triploid poplar Populus alba 'Berolinensis'.</title>
        <authorList>
            <person name="Chen S."/>
            <person name="Yu Y."/>
            <person name="Wang X."/>
            <person name="Wang S."/>
            <person name="Zhang T."/>
            <person name="Zhou Y."/>
            <person name="He R."/>
            <person name="Meng N."/>
            <person name="Wang Y."/>
            <person name="Liu W."/>
            <person name="Liu Z."/>
            <person name="Liu J."/>
            <person name="Guo Q."/>
            <person name="Huang H."/>
            <person name="Sederoff R.R."/>
            <person name="Wang G."/>
            <person name="Qu G."/>
            <person name="Chen S."/>
        </authorList>
    </citation>
    <scope>NUCLEOTIDE SEQUENCE [LARGE SCALE GENOMIC DNA]</scope>
    <source>
        <strain evidence="1">SC-2020</strain>
    </source>
</reference>
<sequence length="147" mass="17509">MCTLTVTENFQPLVKTQKNNSYRHRIFNRHSLIQLTRDFNRLDFRFLDLFFRHSHGKNSIFHRSLDLIHFCILRQPEPPQELATASLHTMPCIVLVFLLHIPFSANLKHSVIFDFYLHFLFFRPRKICLEYMGFWGLFPINAGVDKG</sequence>
<dbReference type="EMBL" id="JAQIZT010000004">
    <property type="protein sequence ID" value="KAJ7001651.1"/>
    <property type="molecule type" value="Genomic_DNA"/>
</dbReference>
<comment type="caution">
    <text evidence="1">The sequence shown here is derived from an EMBL/GenBank/DDBJ whole genome shotgun (WGS) entry which is preliminary data.</text>
</comment>
<name>A0AAD6R3G9_9ROSI</name>
<protein>
    <submittedName>
        <fullName evidence="1">Uncharacterized protein</fullName>
    </submittedName>
</protein>